<evidence type="ECO:0000256" key="1">
    <source>
        <dbReference type="SAM" id="Coils"/>
    </source>
</evidence>
<proteinExistence type="predicted"/>
<dbReference type="InterPro" id="IPR012662">
    <property type="entry name" value="CHP02449"/>
</dbReference>
<organism evidence="2">
    <name type="scientific">hydrothermal vent metagenome</name>
    <dbReference type="NCBI Taxonomy" id="652676"/>
    <lineage>
        <taxon>unclassified sequences</taxon>
        <taxon>metagenomes</taxon>
        <taxon>ecological metagenomes</taxon>
    </lineage>
</organism>
<feature type="coiled-coil region" evidence="1">
    <location>
        <begin position="22"/>
        <end position="84"/>
    </location>
</feature>
<accession>A0A3B0YCK6</accession>
<dbReference type="NCBIfam" id="TIGR02449">
    <property type="entry name" value="TIGR02449 family protein"/>
    <property type="match status" value="1"/>
</dbReference>
<keyword evidence="1" id="KW-0175">Coiled coil</keyword>
<sequence>MGLLYSVRMTQKSPQSVTEQELLKLESRLEELVTTITRLKEENRSLRNQQDSMVTERAGLIEKSEMARTRVEAMINRLKAMEQNA</sequence>
<evidence type="ECO:0008006" key="3">
    <source>
        <dbReference type="Google" id="ProtNLM"/>
    </source>
</evidence>
<dbReference type="EMBL" id="UOFN01000027">
    <property type="protein sequence ID" value="VAW74043.1"/>
    <property type="molecule type" value="Genomic_DNA"/>
</dbReference>
<dbReference type="AlphaFoldDB" id="A0A3B0YCK6"/>
<reference evidence="2" key="1">
    <citation type="submission" date="2018-06" db="EMBL/GenBank/DDBJ databases">
        <authorList>
            <person name="Zhirakovskaya E."/>
        </authorList>
    </citation>
    <scope>NUCLEOTIDE SEQUENCE</scope>
</reference>
<protein>
    <recommendedName>
        <fullName evidence="3">TIGR02449 family protein</fullName>
    </recommendedName>
</protein>
<name>A0A3B0YCK6_9ZZZZ</name>
<evidence type="ECO:0000313" key="2">
    <source>
        <dbReference type="EMBL" id="VAW74043.1"/>
    </source>
</evidence>
<gene>
    <name evidence="2" type="ORF">MNBD_GAMMA15-1738</name>
</gene>